<keyword evidence="7" id="KW-0963">Cytoplasm</keyword>
<dbReference type="Gene3D" id="3.30.470.30">
    <property type="entry name" value="DNA ligase/mRNA capping enzyme"/>
    <property type="match status" value="1"/>
</dbReference>
<evidence type="ECO:0000256" key="5">
    <source>
        <dbReference type="ARBA" id="ARBA00016034"/>
    </source>
</evidence>
<evidence type="ECO:0000256" key="10">
    <source>
        <dbReference type="SAM" id="MobiDB-lite"/>
    </source>
</evidence>
<keyword evidence="14" id="KW-1185">Reference proteome</keyword>
<evidence type="ECO:0000313" key="14">
    <source>
        <dbReference type="Proteomes" id="UP001159405"/>
    </source>
</evidence>
<evidence type="ECO:0000313" key="13">
    <source>
        <dbReference type="EMBL" id="CAH3169281.1"/>
    </source>
</evidence>
<evidence type="ECO:0000256" key="7">
    <source>
        <dbReference type="ARBA" id="ARBA00022490"/>
    </source>
</evidence>
<reference evidence="13 14" key="1">
    <citation type="submission" date="2022-05" db="EMBL/GenBank/DDBJ databases">
        <authorList>
            <consortium name="Genoscope - CEA"/>
            <person name="William W."/>
        </authorList>
    </citation>
    <scope>NUCLEOTIDE SEQUENCE [LARGE SCALE GENOMIC DNA]</scope>
</reference>
<dbReference type="Pfam" id="PF21974">
    <property type="entry name" value="SPN1_m3Gcap_bd"/>
    <property type="match status" value="1"/>
</dbReference>
<comment type="function">
    <text evidence="1">Functions as an U snRNP-specific nuclear import adapter. Involved in the trimethylguanosine (m3G)-cap-dependent nuclear import of U snRNPs. Binds specifically to the terminal m3G-cap U snRNAs.</text>
</comment>
<gene>
    <name evidence="13" type="ORF">PLOB_00009699</name>
</gene>
<dbReference type="Pfam" id="PF11538">
    <property type="entry name" value="Snurportin1"/>
    <property type="match status" value="1"/>
</dbReference>
<evidence type="ECO:0000256" key="4">
    <source>
        <dbReference type="ARBA" id="ARBA00007540"/>
    </source>
</evidence>
<dbReference type="InterPro" id="IPR024721">
    <property type="entry name" value="Snurportin-1_N"/>
</dbReference>
<accession>A0ABN8QRB2</accession>
<organism evidence="13 14">
    <name type="scientific">Porites lobata</name>
    <dbReference type="NCBI Taxonomy" id="104759"/>
    <lineage>
        <taxon>Eukaryota</taxon>
        <taxon>Metazoa</taxon>
        <taxon>Cnidaria</taxon>
        <taxon>Anthozoa</taxon>
        <taxon>Hexacorallia</taxon>
        <taxon>Scleractinia</taxon>
        <taxon>Fungiina</taxon>
        <taxon>Poritidae</taxon>
        <taxon>Porites</taxon>
    </lineage>
</organism>
<evidence type="ECO:0000256" key="6">
    <source>
        <dbReference type="ARBA" id="ARBA00022448"/>
    </source>
</evidence>
<comment type="subcellular location">
    <subcellularLocation>
        <location evidence="3">Cytoplasm</location>
    </subcellularLocation>
    <subcellularLocation>
        <location evidence="2">Nucleus</location>
    </subcellularLocation>
</comment>
<name>A0ABN8QRB2_9CNID</name>
<sequence>MEGLAESFAANFTVSFEPNDTAAPHPRYIACLFKDDFNKRSFRLVMVQYKVKPSNTPDQYLRRQRVLEEQKKRRQDFVNYARKLAEGSLEVEDVETEEMETATDESDCKKKRFNPYAYQLMLSEWLVDIPEDLQEEWLMVVCPVGKRNLIIASNGYTAAYTKSGYRVNKFSSLLPGGSPKTLKPGDYTILDCIFNEQTFTFYVLDVMCWRGHPVYDSETDFRFYWLHTKLQEEPLVSQVSPANPYRFTSLSYCSCDPSAIHQALCSVMFEVDGVLFFHKRTHYICGRTPLVGWLQPYMLPEILGVPVPDVYLAGVPPINKLTLLKSNKDLRAGDEGKQTISQLSAVDEKMDTVSNNKSKRRQRRRKQENGSSKMEVQGKLE</sequence>
<dbReference type="CDD" id="cd09232">
    <property type="entry name" value="Snurportin-1_C"/>
    <property type="match status" value="1"/>
</dbReference>
<evidence type="ECO:0000256" key="2">
    <source>
        <dbReference type="ARBA" id="ARBA00004123"/>
    </source>
</evidence>
<feature type="domain" description="Snurportin-1 N-terminal" evidence="11">
    <location>
        <begin position="48"/>
        <end position="83"/>
    </location>
</feature>
<feature type="region of interest" description="Disordered" evidence="10">
    <location>
        <begin position="334"/>
        <end position="381"/>
    </location>
</feature>
<dbReference type="SUPFAM" id="SSF56091">
    <property type="entry name" value="DNA ligase/mRNA capping enzyme, catalytic domain"/>
    <property type="match status" value="1"/>
</dbReference>
<evidence type="ECO:0000259" key="12">
    <source>
        <dbReference type="Pfam" id="PF21974"/>
    </source>
</evidence>
<dbReference type="PANTHER" id="PTHR13403:SF6">
    <property type="entry name" value="SNURPORTIN-1"/>
    <property type="match status" value="1"/>
</dbReference>
<evidence type="ECO:0000256" key="3">
    <source>
        <dbReference type="ARBA" id="ARBA00004496"/>
    </source>
</evidence>
<evidence type="ECO:0000259" key="11">
    <source>
        <dbReference type="Pfam" id="PF11538"/>
    </source>
</evidence>
<dbReference type="InterPro" id="IPR047857">
    <property type="entry name" value="Snurportin1_C"/>
</dbReference>
<dbReference type="Proteomes" id="UP001159405">
    <property type="component" value="Unassembled WGS sequence"/>
</dbReference>
<comment type="caution">
    <text evidence="13">The sequence shown here is derived from an EMBL/GenBank/DDBJ whole genome shotgun (WGS) entry which is preliminary data.</text>
</comment>
<keyword evidence="9" id="KW-0539">Nucleus</keyword>
<dbReference type="InterPro" id="IPR017336">
    <property type="entry name" value="Snurportin-1"/>
</dbReference>
<keyword evidence="8" id="KW-0694">RNA-binding</keyword>
<evidence type="ECO:0000256" key="8">
    <source>
        <dbReference type="ARBA" id="ARBA00022884"/>
    </source>
</evidence>
<dbReference type="EMBL" id="CALNXK010000149">
    <property type="protein sequence ID" value="CAH3169281.1"/>
    <property type="molecule type" value="Genomic_DNA"/>
</dbReference>
<evidence type="ECO:0000256" key="1">
    <source>
        <dbReference type="ARBA" id="ARBA00003975"/>
    </source>
</evidence>
<comment type="similarity">
    <text evidence="4">Belongs to the snurportin family.</text>
</comment>
<proteinExistence type="inferred from homology"/>
<protein>
    <recommendedName>
        <fullName evidence="5">Snurportin-1</fullName>
    </recommendedName>
</protein>
<dbReference type="PANTHER" id="PTHR13403">
    <property type="entry name" value="SNURPORTIN1 RNUT1 PROTEIN RNA, U TRANSPORTER 1"/>
    <property type="match status" value="1"/>
</dbReference>
<keyword evidence="6" id="KW-0813">Transport</keyword>
<feature type="domain" description="Snurportin-1 m3G cap-binding" evidence="12">
    <location>
        <begin position="119"/>
        <end position="296"/>
    </location>
</feature>
<evidence type="ECO:0000256" key="9">
    <source>
        <dbReference type="ARBA" id="ARBA00023242"/>
    </source>
</evidence>
<feature type="compositionally biased region" description="Basic residues" evidence="10">
    <location>
        <begin position="357"/>
        <end position="366"/>
    </location>
</feature>